<gene>
    <name evidence="1" type="ORF">ACFPFX_11015</name>
</gene>
<organism evidence="1 2">
    <name type="scientific">Streptomyces mauvecolor</name>
    <dbReference type="NCBI Taxonomy" id="58345"/>
    <lineage>
        <taxon>Bacteria</taxon>
        <taxon>Bacillati</taxon>
        <taxon>Actinomycetota</taxon>
        <taxon>Actinomycetes</taxon>
        <taxon>Kitasatosporales</taxon>
        <taxon>Streptomycetaceae</taxon>
        <taxon>Streptomyces</taxon>
    </lineage>
</organism>
<proteinExistence type="predicted"/>
<comment type="caution">
    <text evidence="1">The sequence shown here is derived from an EMBL/GenBank/DDBJ whole genome shotgun (WGS) entry which is preliminary data.</text>
</comment>
<evidence type="ECO:0000313" key="2">
    <source>
        <dbReference type="Proteomes" id="UP001595834"/>
    </source>
</evidence>
<accession>A0ABV9UIF6</accession>
<keyword evidence="2" id="KW-1185">Reference proteome</keyword>
<dbReference type="Proteomes" id="UP001595834">
    <property type="component" value="Unassembled WGS sequence"/>
</dbReference>
<evidence type="ECO:0000313" key="1">
    <source>
        <dbReference type="EMBL" id="MFC4956832.1"/>
    </source>
</evidence>
<dbReference type="RefSeq" id="WP_344380297.1">
    <property type="nucleotide sequence ID" value="NZ_BAAASQ010000039.1"/>
</dbReference>
<name>A0ABV9UIF6_9ACTN</name>
<reference evidence="2" key="1">
    <citation type="journal article" date="2019" name="Int. J. Syst. Evol. Microbiol.">
        <title>The Global Catalogue of Microorganisms (GCM) 10K type strain sequencing project: providing services to taxonomists for standard genome sequencing and annotation.</title>
        <authorList>
            <consortium name="The Broad Institute Genomics Platform"/>
            <consortium name="The Broad Institute Genome Sequencing Center for Infectious Disease"/>
            <person name="Wu L."/>
            <person name="Ma J."/>
        </authorList>
    </citation>
    <scope>NUCLEOTIDE SEQUENCE [LARGE SCALE GENOMIC DNA]</scope>
    <source>
        <strain evidence="2">CCM 7224</strain>
    </source>
</reference>
<protein>
    <submittedName>
        <fullName evidence="1">Uncharacterized protein</fullName>
    </submittedName>
</protein>
<sequence length="224" mass="24003">MNNDPFEVPLYTERPESWGMLDDHLLYTCGVVHDLVRGRLADRPSLPTMARLGPGERSLAVGPAARSTWRALGDGSYVHGSTVAFGSTGFVIGSMVGSALGNSARRCQAQANAQPRWVADGPGEVTVTNLRVYFGHPQSPLNLGWAGLDTVDLVAPDVFQCAFHDANGSGYVTVQLHSLCASLMFVLAAHASFPAHPRLLSHGWLPPDFEARCAADGWSLPPVR</sequence>
<dbReference type="EMBL" id="JBHSIZ010000010">
    <property type="protein sequence ID" value="MFC4956832.1"/>
    <property type="molecule type" value="Genomic_DNA"/>
</dbReference>